<dbReference type="VEuPathDB" id="FungiDB:MFRU_050g00080"/>
<dbReference type="Proteomes" id="UP000322873">
    <property type="component" value="Unassembled WGS sequence"/>
</dbReference>
<keyword evidence="2" id="KW-1185">Reference proteome</keyword>
<reference evidence="1 2" key="1">
    <citation type="submission" date="2019-06" db="EMBL/GenBank/DDBJ databases">
        <title>Genome Sequence of the Brown Rot Fungal Pathogen Monilinia fructicola.</title>
        <authorList>
            <person name="De Miccolis Angelini R.M."/>
            <person name="Landi L."/>
            <person name="Abate D."/>
            <person name="Pollastro S."/>
            <person name="Romanazzi G."/>
            <person name="Faretra F."/>
        </authorList>
    </citation>
    <scope>NUCLEOTIDE SEQUENCE [LARGE SCALE GENOMIC DNA]</scope>
    <source>
        <strain evidence="1 2">Mfrc123</strain>
    </source>
</reference>
<dbReference type="AlphaFoldDB" id="A0A5M9K2X1"/>
<evidence type="ECO:0000313" key="2">
    <source>
        <dbReference type="Proteomes" id="UP000322873"/>
    </source>
</evidence>
<sequence>MVSRLRSETNLRVRNKKSGLKCQLTSNQWAGLYIYPENNPQGWRTDGESDFTLETEEEDDRVIIRGSGHDKVGDFTLTGHVDRNTTVRFQKHYTSHWWEYTGSIDPETNMMFGRWGVHQEGGGGYFAFHLVNKNDEDVDISAEDQLDNINGAWSGFYTTTESGTSRRCEFQLDGRPGNNSDLLTIKGHGTAPTGEYKVSGVVSKSGQLTFAKVYGQHTYLYRGTLTADGFMKGHWAGKGASGTFRFGHS</sequence>
<proteinExistence type="predicted"/>
<gene>
    <name evidence="1" type="ORF">EYC84_006056</name>
</gene>
<evidence type="ECO:0000313" key="1">
    <source>
        <dbReference type="EMBL" id="KAA8575891.1"/>
    </source>
</evidence>
<name>A0A5M9K2X1_MONFR</name>
<organism evidence="1 2">
    <name type="scientific">Monilinia fructicola</name>
    <name type="common">Brown rot fungus</name>
    <name type="synonym">Ciboria fructicola</name>
    <dbReference type="NCBI Taxonomy" id="38448"/>
    <lineage>
        <taxon>Eukaryota</taxon>
        <taxon>Fungi</taxon>
        <taxon>Dikarya</taxon>
        <taxon>Ascomycota</taxon>
        <taxon>Pezizomycotina</taxon>
        <taxon>Leotiomycetes</taxon>
        <taxon>Helotiales</taxon>
        <taxon>Sclerotiniaceae</taxon>
        <taxon>Monilinia</taxon>
    </lineage>
</organism>
<dbReference type="EMBL" id="VICG01000001">
    <property type="protein sequence ID" value="KAA8575891.1"/>
    <property type="molecule type" value="Genomic_DNA"/>
</dbReference>
<protein>
    <submittedName>
        <fullName evidence="1">Uncharacterized protein</fullName>
    </submittedName>
</protein>
<accession>A0A5M9K2X1</accession>
<comment type="caution">
    <text evidence="1">The sequence shown here is derived from an EMBL/GenBank/DDBJ whole genome shotgun (WGS) entry which is preliminary data.</text>
</comment>